<sequence length="166" mass="19278">MKRYLFYLRNLRYIIVVVIMHSCITAKQGGNKKILGSDSVFIVYDTIGDPAGLVTLRNRDSIFLLFKGSFEDTINVKLNNVAIGKFALFRKNYRFPNQSDIANLEIGLCQIAGDNIVEIYFLNMKKHLKFKLASHYPICLIEYTGTRWIVRFRRHTVMHPVEINIM</sequence>
<gene>
    <name evidence="1" type="ORF">HGH91_06700</name>
</gene>
<evidence type="ECO:0000313" key="1">
    <source>
        <dbReference type="EMBL" id="NLR78306.1"/>
    </source>
</evidence>
<comment type="caution">
    <text evidence="1">The sequence shown here is derived from an EMBL/GenBank/DDBJ whole genome shotgun (WGS) entry which is preliminary data.</text>
</comment>
<proteinExistence type="predicted"/>
<protein>
    <submittedName>
        <fullName evidence="1">Uncharacterized protein</fullName>
    </submittedName>
</protein>
<accession>A0A847SLP6</accession>
<organism evidence="1 2">
    <name type="scientific">Chitinophaga eiseniae</name>
    <dbReference type="NCBI Taxonomy" id="634771"/>
    <lineage>
        <taxon>Bacteria</taxon>
        <taxon>Pseudomonadati</taxon>
        <taxon>Bacteroidota</taxon>
        <taxon>Chitinophagia</taxon>
        <taxon>Chitinophagales</taxon>
        <taxon>Chitinophagaceae</taxon>
        <taxon>Chitinophaga</taxon>
    </lineage>
</organism>
<name>A0A847SLP6_9BACT</name>
<evidence type="ECO:0000313" key="2">
    <source>
        <dbReference type="Proteomes" id="UP000552864"/>
    </source>
</evidence>
<dbReference type="AlphaFoldDB" id="A0A847SLP6"/>
<reference evidence="1 2" key="1">
    <citation type="submission" date="2020-04" db="EMBL/GenBank/DDBJ databases">
        <authorList>
            <person name="Yin C."/>
        </authorList>
    </citation>
    <scope>NUCLEOTIDE SEQUENCE [LARGE SCALE GENOMIC DNA]</scope>
    <source>
        <strain evidence="1 2">Ak56</strain>
    </source>
</reference>
<dbReference type="Proteomes" id="UP000552864">
    <property type="component" value="Unassembled WGS sequence"/>
</dbReference>
<dbReference type="RefSeq" id="WP_168737650.1">
    <property type="nucleotide sequence ID" value="NZ_JABAHZ010000001.1"/>
</dbReference>
<dbReference type="EMBL" id="JABAHZ010000001">
    <property type="protein sequence ID" value="NLR78306.1"/>
    <property type="molecule type" value="Genomic_DNA"/>
</dbReference>
<keyword evidence="2" id="KW-1185">Reference proteome</keyword>